<sequence length="146" mass="15945">MEPYSSSGDAVIDLVDIAPAFAFVVSEGLVPGASNYQPQAFGNAVVVMVGAPLSLRFERDRGQVFVDAGSNAVGWHKLEYALEFVDDSITPQQLGEPPDATAMANLLRVHWDQVVNLFRDEQRTSEFQAFARQKSAALLSKIFSKP</sequence>
<keyword evidence="2" id="KW-1185">Reference proteome</keyword>
<dbReference type="EMBL" id="FLQX01000101">
    <property type="protein sequence ID" value="SBT05665.1"/>
    <property type="molecule type" value="Genomic_DNA"/>
</dbReference>
<gene>
    <name evidence="1" type="ORF">ACCAA_260040</name>
</gene>
<evidence type="ECO:0000313" key="2">
    <source>
        <dbReference type="Proteomes" id="UP000199169"/>
    </source>
</evidence>
<protein>
    <submittedName>
        <fullName evidence="1">Uncharacterized protein</fullName>
    </submittedName>
</protein>
<name>A0A1A8XKJ9_9PROT</name>
<dbReference type="Proteomes" id="UP000199169">
    <property type="component" value="Unassembled WGS sequence"/>
</dbReference>
<proteinExistence type="predicted"/>
<organism evidence="1 2">
    <name type="scientific">Candidatus Accumulibacter aalborgensis</name>
    <dbReference type="NCBI Taxonomy" id="1860102"/>
    <lineage>
        <taxon>Bacteria</taxon>
        <taxon>Pseudomonadati</taxon>
        <taxon>Pseudomonadota</taxon>
        <taxon>Betaproteobacteria</taxon>
        <taxon>Candidatus Accumulibacter</taxon>
    </lineage>
</organism>
<dbReference type="STRING" id="1860102.ACCAA_260040"/>
<reference evidence="1 2" key="1">
    <citation type="submission" date="2016-06" db="EMBL/GenBank/DDBJ databases">
        <authorList>
            <person name="Kjaerup R.B."/>
            <person name="Dalgaard T.S."/>
            <person name="Juul-Madsen H.R."/>
        </authorList>
    </citation>
    <scope>NUCLEOTIDE SEQUENCE [LARGE SCALE GENOMIC DNA]</scope>
    <source>
        <strain evidence="1">3</strain>
    </source>
</reference>
<dbReference type="RefSeq" id="WP_186406703.1">
    <property type="nucleotide sequence ID" value="NZ_FLQX01000101.1"/>
</dbReference>
<accession>A0A1A8XKJ9</accession>
<evidence type="ECO:0000313" key="1">
    <source>
        <dbReference type="EMBL" id="SBT05665.1"/>
    </source>
</evidence>
<dbReference type="AlphaFoldDB" id="A0A1A8XKJ9"/>